<comment type="caution">
    <text evidence="2">The sequence shown here is derived from an EMBL/GenBank/DDBJ whole genome shotgun (WGS) entry which is preliminary data.</text>
</comment>
<dbReference type="InterPro" id="IPR050486">
    <property type="entry name" value="Mannose-1P_guanyltransferase"/>
</dbReference>
<organism evidence="2 3">
    <name type="scientific">Nocardioides panaciterrulae</name>
    <dbReference type="NCBI Taxonomy" id="661492"/>
    <lineage>
        <taxon>Bacteria</taxon>
        <taxon>Bacillati</taxon>
        <taxon>Actinomycetota</taxon>
        <taxon>Actinomycetes</taxon>
        <taxon>Propionibacteriales</taxon>
        <taxon>Nocardioidaceae</taxon>
        <taxon>Nocardioides</taxon>
    </lineage>
</organism>
<feature type="domain" description="Nucleotidyl transferase" evidence="1">
    <location>
        <begin position="2"/>
        <end position="224"/>
    </location>
</feature>
<dbReference type="AlphaFoldDB" id="A0A7Y9E899"/>
<dbReference type="Gene3D" id="3.90.550.10">
    <property type="entry name" value="Spore Coat Polysaccharide Biosynthesis Protein SpsA, Chain A"/>
    <property type="match status" value="1"/>
</dbReference>
<protein>
    <submittedName>
        <fullName evidence="2">Mannose-1-phosphate guanylyltransferase</fullName>
        <ecNumber evidence="2">2.7.7.13</ecNumber>
    </submittedName>
</protein>
<keyword evidence="2" id="KW-0808">Transferase</keyword>
<dbReference type="GO" id="GO:0004475">
    <property type="term" value="F:mannose-1-phosphate guanylyltransferase (GTP) activity"/>
    <property type="evidence" value="ECO:0007669"/>
    <property type="project" value="UniProtKB-EC"/>
</dbReference>
<gene>
    <name evidence="2" type="ORF">BJZ21_003144</name>
</gene>
<evidence type="ECO:0000313" key="2">
    <source>
        <dbReference type="EMBL" id="NYD43061.1"/>
    </source>
</evidence>
<evidence type="ECO:0000259" key="1">
    <source>
        <dbReference type="Pfam" id="PF00483"/>
    </source>
</evidence>
<keyword evidence="3" id="KW-1185">Reference proteome</keyword>
<dbReference type="Pfam" id="PF00483">
    <property type="entry name" value="NTP_transferase"/>
    <property type="match status" value="1"/>
</dbReference>
<keyword evidence="2" id="KW-0548">Nucleotidyltransferase</keyword>
<dbReference type="EC" id="2.7.7.13" evidence="2"/>
<name>A0A7Y9E899_9ACTN</name>
<dbReference type="InterPro" id="IPR029044">
    <property type="entry name" value="Nucleotide-diphossugar_trans"/>
</dbReference>
<dbReference type="SUPFAM" id="SSF53448">
    <property type="entry name" value="Nucleotide-diphospho-sugar transferases"/>
    <property type="match status" value="1"/>
</dbReference>
<dbReference type="EMBL" id="JACCBG010000001">
    <property type="protein sequence ID" value="NYD43061.1"/>
    <property type="molecule type" value="Genomic_DNA"/>
</dbReference>
<sequence length="236" mass="25714">MKAVLLAAGLGTRLRPLTDHTPKCLVEVGGTTLLDRWLDTLADGGVDEVLVNVHHLADQVVSHVARRGDRPRVRIVHEPVLLGSAGTLRANHDFVDGEEMFLAVNADNLTDFDVQRLVKAHREGGAPATVTAFHADDPTRCGVLEVRDGVLVGFQEKPQRPRGHLANAGIYAFHPDVLGLVEGPTPRDLGHHLLPRLVGRARVVDLGEAYLRDIGSPEALERARVEWADWEGGHRA</sequence>
<dbReference type="PANTHER" id="PTHR22572">
    <property type="entry name" value="SUGAR-1-PHOSPHATE GUANYL TRANSFERASE"/>
    <property type="match status" value="1"/>
</dbReference>
<proteinExistence type="predicted"/>
<accession>A0A7Y9E899</accession>
<dbReference type="InterPro" id="IPR005835">
    <property type="entry name" value="NTP_transferase_dom"/>
</dbReference>
<dbReference type="RefSeq" id="WP_179664623.1">
    <property type="nucleotide sequence ID" value="NZ_JACCBG010000001.1"/>
</dbReference>
<evidence type="ECO:0000313" key="3">
    <source>
        <dbReference type="Proteomes" id="UP000535511"/>
    </source>
</evidence>
<reference evidence="2 3" key="1">
    <citation type="submission" date="2020-07" db="EMBL/GenBank/DDBJ databases">
        <title>Sequencing the genomes of 1000 actinobacteria strains.</title>
        <authorList>
            <person name="Klenk H.-P."/>
        </authorList>
    </citation>
    <scope>NUCLEOTIDE SEQUENCE [LARGE SCALE GENOMIC DNA]</scope>
    <source>
        <strain evidence="2 3">DSM 21350</strain>
    </source>
</reference>
<dbReference type="CDD" id="cd04181">
    <property type="entry name" value="NTP_transferase"/>
    <property type="match status" value="1"/>
</dbReference>
<dbReference type="Proteomes" id="UP000535511">
    <property type="component" value="Unassembled WGS sequence"/>
</dbReference>